<dbReference type="CDD" id="cd14014">
    <property type="entry name" value="STKc_PknB_like"/>
    <property type="match status" value="1"/>
</dbReference>
<keyword evidence="4 5" id="KW-0067">ATP-binding</keyword>
<dbReference type="SUPFAM" id="SSF56112">
    <property type="entry name" value="Protein kinase-like (PK-like)"/>
    <property type="match status" value="1"/>
</dbReference>
<evidence type="ECO:0000313" key="9">
    <source>
        <dbReference type="Proteomes" id="UP001501822"/>
    </source>
</evidence>
<dbReference type="Gene3D" id="1.10.510.10">
    <property type="entry name" value="Transferase(Phosphotransferase) domain 1"/>
    <property type="match status" value="1"/>
</dbReference>
<keyword evidence="3" id="KW-0418">Kinase</keyword>
<keyword evidence="1" id="KW-0808">Transferase</keyword>
<dbReference type="Proteomes" id="UP001501822">
    <property type="component" value="Unassembled WGS sequence"/>
</dbReference>
<dbReference type="InterPro" id="IPR000719">
    <property type="entry name" value="Prot_kinase_dom"/>
</dbReference>
<dbReference type="InterPro" id="IPR017441">
    <property type="entry name" value="Protein_kinase_ATP_BS"/>
</dbReference>
<dbReference type="PROSITE" id="PS00108">
    <property type="entry name" value="PROTEIN_KINASE_ST"/>
    <property type="match status" value="1"/>
</dbReference>
<organism evidence="8 9">
    <name type="scientific">Actinoallomurus spadix</name>
    <dbReference type="NCBI Taxonomy" id="79912"/>
    <lineage>
        <taxon>Bacteria</taxon>
        <taxon>Bacillati</taxon>
        <taxon>Actinomycetota</taxon>
        <taxon>Actinomycetes</taxon>
        <taxon>Streptosporangiales</taxon>
        <taxon>Thermomonosporaceae</taxon>
        <taxon>Actinoallomurus</taxon>
    </lineage>
</organism>
<sequence length="337" mass="35583">MEPLKPADPPVLGDIELHGVLGEGGMGKVYFGVTPDGLRVAVKVIHPHLADRTDVRARFDREIAALRMVQGPRVAVLVDAAGPEAEQPWLAMEYVRGQNLRDHVEADGPLTADMGAALGELLAEALTEIHAAGLLHRDLKPANILLGRDGPKVIDFGLVALTESVSDLTGTATPLGTPICMPPEQAESARDVTRAADVYGLGATLLFALTGHYPYEPGPAIPLLRAITDLDTPPDLSGLPVDLAPLITAMLAHDPAARPTTTEVAKALRSRIASSITAARVHLVSLTYVEQAGDPPVDVAPPPPPARPRRDGHPLPTLVVARLADRLRSGYDRGGVL</sequence>
<evidence type="ECO:0000256" key="6">
    <source>
        <dbReference type="SAM" id="MobiDB-lite"/>
    </source>
</evidence>
<evidence type="ECO:0000256" key="3">
    <source>
        <dbReference type="ARBA" id="ARBA00022777"/>
    </source>
</evidence>
<dbReference type="PROSITE" id="PS00107">
    <property type="entry name" value="PROTEIN_KINASE_ATP"/>
    <property type="match status" value="1"/>
</dbReference>
<feature type="binding site" evidence="5">
    <location>
        <position position="43"/>
    </location>
    <ligand>
        <name>ATP</name>
        <dbReference type="ChEBI" id="CHEBI:30616"/>
    </ligand>
</feature>
<protein>
    <recommendedName>
        <fullName evidence="7">Protein kinase domain-containing protein</fullName>
    </recommendedName>
</protein>
<dbReference type="PANTHER" id="PTHR43289">
    <property type="entry name" value="MITOGEN-ACTIVATED PROTEIN KINASE KINASE KINASE 20-RELATED"/>
    <property type="match status" value="1"/>
</dbReference>
<dbReference type="Gene3D" id="3.30.200.20">
    <property type="entry name" value="Phosphorylase Kinase, domain 1"/>
    <property type="match status" value="1"/>
</dbReference>
<evidence type="ECO:0000256" key="5">
    <source>
        <dbReference type="PROSITE-ProRule" id="PRU10141"/>
    </source>
</evidence>
<dbReference type="PROSITE" id="PS50011">
    <property type="entry name" value="PROTEIN_KINASE_DOM"/>
    <property type="match status" value="1"/>
</dbReference>
<evidence type="ECO:0000256" key="2">
    <source>
        <dbReference type="ARBA" id="ARBA00022741"/>
    </source>
</evidence>
<dbReference type="SMART" id="SM00220">
    <property type="entry name" value="S_TKc"/>
    <property type="match status" value="1"/>
</dbReference>
<keyword evidence="9" id="KW-1185">Reference proteome</keyword>
<dbReference type="Pfam" id="PF00069">
    <property type="entry name" value="Pkinase"/>
    <property type="match status" value="1"/>
</dbReference>
<proteinExistence type="predicted"/>
<dbReference type="RefSeq" id="WP_252799933.1">
    <property type="nucleotide sequence ID" value="NZ_BAAABM010000007.1"/>
</dbReference>
<evidence type="ECO:0000259" key="7">
    <source>
        <dbReference type="PROSITE" id="PS50011"/>
    </source>
</evidence>
<comment type="caution">
    <text evidence="8">The sequence shown here is derived from an EMBL/GenBank/DDBJ whole genome shotgun (WGS) entry which is preliminary data.</text>
</comment>
<gene>
    <name evidence="8" type="ORF">GCM10010151_10300</name>
</gene>
<evidence type="ECO:0000256" key="4">
    <source>
        <dbReference type="ARBA" id="ARBA00022840"/>
    </source>
</evidence>
<reference evidence="8 9" key="1">
    <citation type="journal article" date="2019" name="Int. J. Syst. Evol. Microbiol.">
        <title>The Global Catalogue of Microorganisms (GCM) 10K type strain sequencing project: providing services to taxonomists for standard genome sequencing and annotation.</title>
        <authorList>
            <consortium name="The Broad Institute Genomics Platform"/>
            <consortium name="The Broad Institute Genome Sequencing Center for Infectious Disease"/>
            <person name="Wu L."/>
            <person name="Ma J."/>
        </authorList>
    </citation>
    <scope>NUCLEOTIDE SEQUENCE [LARGE SCALE GENOMIC DNA]</scope>
    <source>
        <strain evidence="8 9">JCM 3146</strain>
    </source>
</reference>
<accession>A0ABN0W1Y5</accession>
<name>A0ABN0W1Y5_9ACTN</name>
<keyword evidence="2 5" id="KW-0547">Nucleotide-binding</keyword>
<dbReference type="InterPro" id="IPR008271">
    <property type="entry name" value="Ser/Thr_kinase_AS"/>
</dbReference>
<dbReference type="EMBL" id="BAAABM010000007">
    <property type="protein sequence ID" value="GAA0322409.1"/>
    <property type="molecule type" value="Genomic_DNA"/>
</dbReference>
<evidence type="ECO:0000256" key="1">
    <source>
        <dbReference type="ARBA" id="ARBA00022679"/>
    </source>
</evidence>
<evidence type="ECO:0000313" key="8">
    <source>
        <dbReference type="EMBL" id="GAA0322409.1"/>
    </source>
</evidence>
<feature type="region of interest" description="Disordered" evidence="6">
    <location>
        <begin position="293"/>
        <end position="315"/>
    </location>
</feature>
<dbReference type="PANTHER" id="PTHR43289:SF34">
    <property type="entry name" value="SERINE_THREONINE-PROTEIN KINASE YBDM-RELATED"/>
    <property type="match status" value="1"/>
</dbReference>
<feature type="domain" description="Protein kinase" evidence="7">
    <location>
        <begin position="15"/>
        <end position="272"/>
    </location>
</feature>
<dbReference type="InterPro" id="IPR011009">
    <property type="entry name" value="Kinase-like_dom_sf"/>
</dbReference>